<evidence type="ECO:0000313" key="2">
    <source>
        <dbReference type="Proteomes" id="UP000629619"/>
    </source>
</evidence>
<keyword evidence="2" id="KW-1185">Reference proteome</keyword>
<proteinExistence type="predicted"/>
<gene>
    <name evidence="1" type="ORF">Asi03nite_73810</name>
</gene>
<organism evidence="1 2">
    <name type="scientific">Actinoplanes siamensis</name>
    <dbReference type="NCBI Taxonomy" id="1223317"/>
    <lineage>
        <taxon>Bacteria</taxon>
        <taxon>Bacillati</taxon>
        <taxon>Actinomycetota</taxon>
        <taxon>Actinomycetes</taxon>
        <taxon>Micromonosporales</taxon>
        <taxon>Micromonosporaceae</taxon>
        <taxon>Actinoplanes</taxon>
    </lineage>
</organism>
<dbReference type="Proteomes" id="UP000629619">
    <property type="component" value="Unassembled WGS sequence"/>
</dbReference>
<sequence>MAAMSDAIDVLIERTGSDGRLERTNSGVLIHEWDGETFNPPLVLHVTADELATTIRDNAAEATVAWTSGGKPQEKYGWYMLITHLDEAITVRDETQNDLALGPAGIILL</sequence>
<comment type="caution">
    <text evidence="1">The sequence shown here is derived from an EMBL/GenBank/DDBJ whole genome shotgun (WGS) entry which is preliminary data.</text>
</comment>
<accession>A0A919NFD2</accession>
<protein>
    <submittedName>
        <fullName evidence="1">Uncharacterized protein</fullName>
    </submittedName>
</protein>
<name>A0A919NFD2_9ACTN</name>
<dbReference type="AlphaFoldDB" id="A0A919NFD2"/>
<evidence type="ECO:0000313" key="1">
    <source>
        <dbReference type="EMBL" id="GIF09843.1"/>
    </source>
</evidence>
<reference evidence="1" key="1">
    <citation type="submission" date="2021-01" db="EMBL/GenBank/DDBJ databases">
        <title>Whole genome shotgun sequence of Actinoplanes siamensis NBRC 109076.</title>
        <authorList>
            <person name="Komaki H."/>
            <person name="Tamura T."/>
        </authorList>
    </citation>
    <scope>NUCLEOTIDE SEQUENCE</scope>
    <source>
        <strain evidence="1">NBRC 109076</strain>
    </source>
</reference>
<dbReference type="EMBL" id="BOMW01000104">
    <property type="protein sequence ID" value="GIF09843.1"/>
    <property type="molecule type" value="Genomic_DNA"/>
</dbReference>